<evidence type="ECO:0000256" key="4">
    <source>
        <dbReference type="ARBA" id="ARBA00023054"/>
    </source>
</evidence>
<feature type="region of interest" description="Disordered" evidence="9">
    <location>
        <begin position="523"/>
        <end position="678"/>
    </location>
</feature>
<feature type="compositionally biased region" description="Low complexity" evidence="9">
    <location>
        <begin position="936"/>
        <end position="950"/>
    </location>
</feature>
<feature type="compositionally biased region" description="Pro residues" evidence="9">
    <location>
        <begin position="1360"/>
        <end position="1379"/>
    </location>
</feature>
<dbReference type="Pfam" id="PF02755">
    <property type="entry name" value="RPEL"/>
    <property type="match status" value="3"/>
</dbReference>
<feature type="region of interest" description="Disordered" evidence="9">
    <location>
        <begin position="350"/>
        <end position="379"/>
    </location>
</feature>
<evidence type="ECO:0000256" key="2">
    <source>
        <dbReference type="ARBA" id="ARBA00022737"/>
    </source>
</evidence>
<evidence type="ECO:0000259" key="11">
    <source>
        <dbReference type="PROSITE" id="PS50800"/>
    </source>
</evidence>
<feature type="compositionally biased region" description="Gly residues" evidence="9">
    <location>
        <begin position="1483"/>
        <end position="1507"/>
    </location>
</feature>
<dbReference type="InterPro" id="IPR036361">
    <property type="entry name" value="SAP_dom_sf"/>
</dbReference>
<keyword evidence="5" id="KW-0804">Transcription</keyword>
<dbReference type="Gene3D" id="1.10.720.30">
    <property type="entry name" value="SAP domain"/>
    <property type="match status" value="1"/>
</dbReference>
<evidence type="ECO:0000256" key="1">
    <source>
        <dbReference type="ARBA" id="ARBA00004123"/>
    </source>
</evidence>
<comment type="caution">
    <text evidence="13">The sequence shown here is derived from an EMBL/GenBank/DDBJ whole genome shotgun (WGS) entry which is preliminary data.</text>
</comment>
<feature type="region of interest" description="Disordered" evidence="9">
    <location>
        <begin position="704"/>
        <end position="752"/>
    </location>
</feature>
<keyword evidence="2" id="KW-0677">Repeat</keyword>
<keyword evidence="10" id="KW-0812">Transmembrane</keyword>
<evidence type="ECO:0000256" key="5">
    <source>
        <dbReference type="ARBA" id="ARBA00023163"/>
    </source>
</evidence>
<evidence type="ECO:0000256" key="7">
    <source>
        <dbReference type="PROSITE-ProRule" id="PRU00401"/>
    </source>
</evidence>
<evidence type="ECO:0000256" key="9">
    <source>
        <dbReference type="SAM" id="MobiDB-lite"/>
    </source>
</evidence>
<dbReference type="Gene3D" id="6.10.140.2040">
    <property type="match status" value="1"/>
</dbReference>
<feature type="compositionally biased region" description="Low complexity" evidence="9">
    <location>
        <begin position="822"/>
        <end position="835"/>
    </location>
</feature>
<dbReference type="FunFam" id="1.10.720.30:FF:000002">
    <property type="entry name" value="Myocardin related transcription factor A"/>
    <property type="match status" value="1"/>
</dbReference>
<feature type="region of interest" description="Disordered" evidence="9">
    <location>
        <begin position="932"/>
        <end position="958"/>
    </location>
</feature>
<feature type="compositionally biased region" description="Polar residues" evidence="9">
    <location>
        <begin position="1209"/>
        <end position="1226"/>
    </location>
</feature>
<feature type="region of interest" description="Disordered" evidence="9">
    <location>
        <begin position="862"/>
        <end position="889"/>
    </location>
</feature>
<organism evidence="13 14">
    <name type="scientific">Lates japonicus</name>
    <name type="common">Japanese lates</name>
    <dbReference type="NCBI Taxonomy" id="270547"/>
    <lineage>
        <taxon>Eukaryota</taxon>
        <taxon>Metazoa</taxon>
        <taxon>Chordata</taxon>
        <taxon>Craniata</taxon>
        <taxon>Vertebrata</taxon>
        <taxon>Euteleostomi</taxon>
        <taxon>Actinopterygii</taxon>
        <taxon>Neopterygii</taxon>
        <taxon>Teleostei</taxon>
        <taxon>Neoteleostei</taxon>
        <taxon>Acanthomorphata</taxon>
        <taxon>Carangaria</taxon>
        <taxon>Carangaria incertae sedis</taxon>
        <taxon>Centropomidae</taxon>
        <taxon>Lates</taxon>
    </lineage>
</organism>
<proteinExistence type="predicted"/>
<feature type="compositionally biased region" description="Pro residues" evidence="9">
    <location>
        <begin position="582"/>
        <end position="594"/>
    </location>
</feature>
<dbReference type="InterPro" id="IPR004018">
    <property type="entry name" value="RPEL_repeat"/>
</dbReference>
<gene>
    <name evidence="13" type="ORF">AKAME5_000987100</name>
</gene>
<evidence type="ECO:0000313" key="14">
    <source>
        <dbReference type="Proteomes" id="UP001279410"/>
    </source>
</evidence>
<dbReference type="Pfam" id="PF07738">
    <property type="entry name" value="Sad1_UNC"/>
    <property type="match status" value="1"/>
</dbReference>
<feature type="coiled-coil region" evidence="8">
    <location>
        <begin position="965"/>
        <end position="996"/>
    </location>
</feature>
<feature type="region of interest" description="Disordered" evidence="9">
    <location>
        <begin position="1209"/>
        <end position="1327"/>
    </location>
</feature>
<dbReference type="Gene3D" id="6.10.150.10">
    <property type="match status" value="1"/>
</dbReference>
<feature type="region of interest" description="Disordered" evidence="9">
    <location>
        <begin position="1112"/>
        <end position="1134"/>
    </location>
</feature>
<protein>
    <submittedName>
        <fullName evidence="13">Myocardin related transcription factor Ab isoform X1</fullName>
    </submittedName>
</protein>
<name>A0AAD3MPQ6_LATJO</name>
<evidence type="ECO:0000256" key="10">
    <source>
        <dbReference type="SAM" id="Phobius"/>
    </source>
</evidence>
<dbReference type="InterPro" id="IPR012919">
    <property type="entry name" value="SUN_dom"/>
</dbReference>
<keyword evidence="4 8" id="KW-0175">Coiled coil</keyword>
<reference evidence="13" key="1">
    <citation type="submission" date="2022-08" db="EMBL/GenBank/DDBJ databases">
        <title>Genome sequencing of akame (Lates japonicus).</title>
        <authorList>
            <person name="Hashiguchi Y."/>
            <person name="Takahashi H."/>
        </authorList>
    </citation>
    <scope>NUCLEOTIDE SEQUENCE</scope>
    <source>
        <strain evidence="13">Kochi</strain>
    </source>
</reference>
<dbReference type="PANTHER" id="PTHR22793">
    <property type="entry name" value="MYOCARDIN-RELATED TRANSCRIPTION FACTOR-RELATED"/>
    <property type="match status" value="1"/>
</dbReference>
<feature type="repeat" description="RPEL" evidence="7">
    <location>
        <begin position="403"/>
        <end position="428"/>
    </location>
</feature>
<feature type="domain" description="SUN" evidence="12">
    <location>
        <begin position="149"/>
        <end position="313"/>
    </location>
</feature>
<dbReference type="GO" id="GO:0003713">
    <property type="term" value="F:transcription coactivator activity"/>
    <property type="evidence" value="ECO:0007669"/>
    <property type="project" value="UniProtKB-ARBA"/>
</dbReference>
<dbReference type="GO" id="GO:0051145">
    <property type="term" value="P:smooth muscle cell differentiation"/>
    <property type="evidence" value="ECO:0007669"/>
    <property type="project" value="TreeGrafter"/>
</dbReference>
<dbReference type="InterPro" id="IPR003034">
    <property type="entry name" value="SAP_dom"/>
</dbReference>
<feature type="compositionally biased region" description="Polar residues" evidence="9">
    <location>
        <begin position="547"/>
        <end position="581"/>
    </location>
</feature>
<feature type="compositionally biased region" description="Polar residues" evidence="9">
    <location>
        <begin position="368"/>
        <end position="379"/>
    </location>
</feature>
<feature type="repeat" description="RPEL" evidence="7">
    <location>
        <begin position="491"/>
        <end position="516"/>
    </location>
</feature>
<feature type="compositionally biased region" description="Polar residues" evidence="9">
    <location>
        <begin position="1311"/>
        <end position="1327"/>
    </location>
</feature>
<dbReference type="PROSITE" id="PS50800">
    <property type="entry name" value="SAP"/>
    <property type="match status" value="1"/>
</dbReference>
<feature type="compositionally biased region" description="Polar residues" evidence="9">
    <location>
        <begin position="1255"/>
        <end position="1267"/>
    </location>
</feature>
<dbReference type="PANTHER" id="PTHR22793:SF6">
    <property type="entry name" value="MYOCARDIN-RELATED TRANSCRIPTION FACTOR A"/>
    <property type="match status" value="1"/>
</dbReference>
<feature type="domain" description="SAP" evidence="11">
    <location>
        <begin position="764"/>
        <end position="798"/>
    </location>
</feature>
<feature type="compositionally biased region" description="Polar residues" evidence="9">
    <location>
        <begin position="1112"/>
        <end position="1123"/>
    </location>
</feature>
<feature type="compositionally biased region" description="Low complexity" evidence="9">
    <location>
        <begin position="717"/>
        <end position="744"/>
    </location>
</feature>
<feature type="region of interest" description="Disordered" evidence="9">
    <location>
        <begin position="1345"/>
        <end position="1398"/>
    </location>
</feature>
<feature type="compositionally biased region" description="Pro residues" evidence="9">
    <location>
        <begin position="707"/>
        <end position="716"/>
    </location>
</feature>
<evidence type="ECO:0000256" key="8">
    <source>
        <dbReference type="SAM" id="Coils"/>
    </source>
</evidence>
<dbReference type="InterPro" id="IPR043451">
    <property type="entry name" value="Myocardin-like"/>
</dbReference>
<dbReference type="SMART" id="SM00513">
    <property type="entry name" value="SAP"/>
    <property type="match status" value="1"/>
</dbReference>
<dbReference type="SUPFAM" id="SSF68906">
    <property type="entry name" value="SAP domain"/>
    <property type="match status" value="1"/>
</dbReference>
<keyword evidence="3" id="KW-0805">Transcription regulation</keyword>
<feature type="compositionally biased region" description="Basic and acidic residues" evidence="9">
    <location>
        <begin position="632"/>
        <end position="648"/>
    </location>
</feature>
<feature type="region of interest" description="Disordered" evidence="9">
    <location>
        <begin position="807"/>
        <end position="843"/>
    </location>
</feature>
<keyword evidence="6" id="KW-0539">Nucleus</keyword>
<dbReference type="Proteomes" id="UP001279410">
    <property type="component" value="Unassembled WGS sequence"/>
</dbReference>
<feature type="repeat" description="RPEL" evidence="7">
    <location>
        <begin position="447"/>
        <end position="472"/>
    </location>
</feature>
<evidence type="ECO:0000313" key="13">
    <source>
        <dbReference type="EMBL" id="GLD57671.1"/>
    </source>
</evidence>
<feature type="transmembrane region" description="Helical" evidence="10">
    <location>
        <begin position="100"/>
        <end position="118"/>
    </location>
</feature>
<dbReference type="PROSITE" id="PS51073">
    <property type="entry name" value="RPEL"/>
    <property type="match status" value="3"/>
</dbReference>
<comment type="subcellular location">
    <subcellularLocation>
        <location evidence="1">Nucleus</location>
    </subcellularLocation>
</comment>
<evidence type="ECO:0000259" key="12">
    <source>
        <dbReference type="PROSITE" id="PS51469"/>
    </source>
</evidence>
<sequence>MGHSTLLLGQCWISPKSWIGTMLRRSNRLLEAGYYTEEGTPRIKYKEILYRVFQKRWTWRSINPSADTTPSDAEVWDQTDLTSVMQTRGIKSWIFSTKSISCFLLILLFAFGIPHLYLNLNKVQQTNLDMDLNITLTHKLPNFAVESQGARVLQHLSTDTYWPRKSIGLVWDRIFYWLYSSQTQRQVIQGHSSLQPGRCWCFPGDRGHLFIELSHPVSITHVTLGHITKSQSPYGSIASASREFSIHGMRTEADAGTDLGRLTYDQDGVAFQTFKLTNSDDAIFRYAKLQVENNWGNMDYTCVYSFRVHGKTQHTSGDHDKTVRSSVLLKWENAPSGFCNTGLSVTLATQQPQIREEPSPGSMEVTRTPGSAPSPQSEAVTNELQELSLQPAPNLLPLQERKNVLQLKLQQRRTREELVSQGIMPPLKSPAAFHEQRRSLERARTEDYLKRKIRSRPERSELVRMHILEETSAEPSLQAKQLQLKRARLADDLNDKISHRPGPIELVHKNILSVSCPLQHSLLDSPKGAGGESSSLDEDSSDALSPDQLTNHDSPLSAVPQLSPSDALTQNGDMSPTQFLTQPPPPPPPPPPPQVNGSDSSPPPKLTNGTTMVTSASPRSSTGQVKSQAKTSSDRPPQRPKKPKDNKPKVKKLKYHQYIPPDQKADKERPPQMDSSYAKLLQQQQLFLQLQILSQQQQHYNYHTILPAPPKPPTEQPPTTNSGPSPSRSVPTTTTTGPSNQSGTARQSQTAVGGAKPITLPANLDEFKVAELKQELKLRGLTVSGTKNDLIERLRNYQEQNGGTTAVLKNGMLQPSPQGANSASSTITSSPTTTTGPDHQSAEGGFKLALSSLAHAVPGRVMRFGSTSSSPPVSPTPSERSLAGMSPDETSCNGDMFGEMVSSPLTQLTLHPSPQHPSNISPLSQPLPKVKEEIQSPCSLSRSSSASGQSPELPGVAMDASSMDKDQMLQEKDKQIEELTRMLRQKQRLVETLRSQLEQGKMAGGVVLEKEGSEKSKPFPEVKFQTLIKASAIQPPTLPNGIVVKVKKEVEPEEEMEGVTEEAQAKKLAQPMQCSQETLLRLQQIQRLQSQQKNQVQLKQVQVQIQNQTVASQKPVANQTQQRKQLKAHQRQKQQTAAVATQQVTPVFINQQNGTQIHTQAISLDLLKANGTPTLVTDSNGNHYLIALTSHTADGQNGVSSLAKTNGRITLQRLQSTPSKLPSTESQSKEQTEAEPASQPIKKGQKAGLHLDTNGVPQPNLSVTAPPSLQPFFDDMSDSESQSNLISSLKREEVCPPYDRHTLFTPPSPKPNTSLPTQRSKQENGVNSQQMDDLFDILLKSGEIPGFKANPDPSLAPLHSDPPSPSSPPSPLHLSPPTPTESLISPQPSVGEPCTGSGRLEDFLESTTGAPLLGVEPDGGLTLIDDLHSQMLSTPSILDHPPSPMDTSDLGFSPHSTALDFGDPTLDSMDWLDISMVGSASGGSGVGGGGGRGGGGGGGGAGEGVGGTSLAPLAPHTPPSVFSADFLDSTDLQLHWESCL</sequence>
<keyword evidence="10" id="KW-1133">Transmembrane helix</keyword>
<dbReference type="GO" id="GO:0005634">
    <property type="term" value="C:nucleus"/>
    <property type="evidence" value="ECO:0007669"/>
    <property type="project" value="UniProtKB-SubCell"/>
</dbReference>
<dbReference type="PROSITE" id="PS51469">
    <property type="entry name" value="SUN"/>
    <property type="match status" value="1"/>
</dbReference>
<feature type="compositionally biased region" description="Basic and acidic residues" evidence="9">
    <location>
        <begin position="1289"/>
        <end position="1302"/>
    </location>
</feature>
<evidence type="ECO:0000256" key="3">
    <source>
        <dbReference type="ARBA" id="ARBA00023015"/>
    </source>
</evidence>
<dbReference type="GO" id="GO:0045944">
    <property type="term" value="P:positive regulation of transcription by RNA polymerase II"/>
    <property type="evidence" value="ECO:0007669"/>
    <property type="project" value="TreeGrafter"/>
</dbReference>
<feature type="compositionally biased region" description="Polar residues" evidence="9">
    <location>
        <begin position="607"/>
        <end position="631"/>
    </location>
</feature>
<accession>A0AAD3MPQ6</accession>
<keyword evidence="10" id="KW-0472">Membrane</keyword>
<keyword evidence="14" id="KW-1185">Reference proteome</keyword>
<evidence type="ECO:0000256" key="6">
    <source>
        <dbReference type="ARBA" id="ARBA00023242"/>
    </source>
</evidence>
<dbReference type="Gene3D" id="2.60.120.260">
    <property type="entry name" value="Galactose-binding domain-like"/>
    <property type="match status" value="1"/>
</dbReference>
<dbReference type="EMBL" id="BRZM01000030">
    <property type="protein sequence ID" value="GLD57671.1"/>
    <property type="molecule type" value="Genomic_DNA"/>
</dbReference>
<dbReference type="Pfam" id="PF02037">
    <property type="entry name" value="SAP"/>
    <property type="match status" value="1"/>
</dbReference>
<dbReference type="SMART" id="SM00707">
    <property type="entry name" value="RPEL"/>
    <property type="match status" value="3"/>
</dbReference>
<feature type="region of interest" description="Disordered" evidence="9">
    <location>
        <begin position="1483"/>
        <end position="1513"/>
    </location>
</feature>